<name>A0A382JWV8_9ZZZZ</name>
<dbReference type="EMBL" id="UINC01076150">
    <property type="protein sequence ID" value="SVC15041.1"/>
    <property type="molecule type" value="Genomic_DNA"/>
</dbReference>
<reference evidence="1" key="1">
    <citation type="submission" date="2018-05" db="EMBL/GenBank/DDBJ databases">
        <authorList>
            <person name="Lanie J.A."/>
            <person name="Ng W.-L."/>
            <person name="Kazmierczak K.M."/>
            <person name="Andrzejewski T.M."/>
            <person name="Davidsen T.M."/>
            <person name="Wayne K.J."/>
            <person name="Tettelin H."/>
            <person name="Glass J.I."/>
            <person name="Rusch D."/>
            <person name="Podicherti R."/>
            <person name="Tsui H.-C.T."/>
            <person name="Winkler M.E."/>
        </authorList>
    </citation>
    <scope>NUCLEOTIDE SEQUENCE</scope>
</reference>
<sequence length="106" mass="11741">MNSTLVGNEDGLVGYWNFDDGAAKDLTANGNDGELNGDTEIVEMPLVIIENKVANLSNASIKAVGVIPLYIKWIFREYPVQQENDQMSITVFDLKTLFRSFIISSP</sequence>
<dbReference type="AlphaFoldDB" id="A0A382JWV8"/>
<evidence type="ECO:0000313" key="1">
    <source>
        <dbReference type="EMBL" id="SVC15041.1"/>
    </source>
</evidence>
<accession>A0A382JWV8</accession>
<protein>
    <submittedName>
        <fullName evidence="1">Uncharacterized protein</fullName>
    </submittedName>
</protein>
<organism evidence="1">
    <name type="scientific">marine metagenome</name>
    <dbReference type="NCBI Taxonomy" id="408172"/>
    <lineage>
        <taxon>unclassified sequences</taxon>
        <taxon>metagenomes</taxon>
        <taxon>ecological metagenomes</taxon>
    </lineage>
</organism>
<proteinExistence type="predicted"/>
<gene>
    <name evidence="1" type="ORF">METZ01_LOCUS267895</name>
</gene>